<feature type="region of interest" description="Disordered" evidence="1">
    <location>
        <begin position="485"/>
        <end position="508"/>
    </location>
</feature>
<dbReference type="GO" id="GO:0003964">
    <property type="term" value="F:RNA-directed DNA polymerase activity"/>
    <property type="evidence" value="ECO:0007669"/>
    <property type="project" value="UniProtKB-KW"/>
</dbReference>
<dbReference type="Pfam" id="PF07530">
    <property type="entry name" value="PRE_C2HC"/>
    <property type="match status" value="1"/>
</dbReference>
<sequence length="672" mass="76358">MFTCFYPGQGQPPPSPSTDMSSSDSEESMEAHSPAHAPPPHRLDEIKRKLSRAHNATECMDFCVLLDSVIQGIDTYGFQTTTEKNQFSYSAYNLQEEVRSLYVSLKKTEMDIERETHDDLLKQWGILTEKELAEFVPVENKKQKNRPLSPAKDTSSAKKSRTDWNQFQVLTVYDPPEVQQDNTAKNQMDIPSRSSTPVQKIRPPPPITIDNVTQSAQLLKKIQEMTKQIITAQSIGKSMKLYPETPAAYYQIRALIEEEKLEAFTFQFPAQQEYKVVIRGMPADMPVEEVIQNLEELGIHPKECKVLINRKTNQPMPIFAVFLANNADNKNIYNLKELCSMKIVVETMRRKYGPAQSYRCQGFFHSSKFCSRNPKCVKCGKPHLNRDCTKTKEEEPSFCHCQGKHPANYVGFPRNPLNKPPPPPKVNYWEERAKKRNEMQAAAKARANLSTQTNIQAKATTSSIQGQSYTFGSQDSSDVLDSPNACDALDPATPGKPPAIANQKPDPGDEPTIIPYRANQRPSTLDIGISCGLDNILVQTHVELTSDHNPVQFVVPEANNMPYAQNCTTFTYWMLFQELLTSSVPGNPKINSTSEIDNRIEQLTKNIDYAINQSSKFKVIKHNIIFIPQALRKKIAEKNRLRKLWQITHYPPVKQEVNRLQREIKRDLITLK</sequence>
<evidence type="ECO:0000256" key="1">
    <source>
        <dbReference type="SAM" id="MobiDB-lite"/>
    </source>
</evidence>
<keyword evidence="3" id="KW-0548">Nucleotidyltransferase</keyword>
<dbReference type="Proteomes" id="UP000887116">
    <property type="component" value="Unassembled WGS sequence"/>
</dbReference>
<dbReference type="AlphaFoldDB" id="A0A8X6KG39"/>
<dbReference type="PANTHER" id="PTHR33273">
    <property type="entry name" value="DOMAIN-CONTAINING PROTEIN, PUTATIVE-RELATED"/>
    <property type="match status" value="1"/>
</dbReference>
<evidence type="ECO:0000313" key="4">
    <source>
        <dbReference type="Proteomes" id="UP000887116"/>
    </source>
</evidence>
<keyword evidence="4" id="KW-1185">Reference proteome</keyword>
<proteinExistence type="predicted"/>
<evidence type="ECO:0000313" key="3">
    <source>
        <dbReference type="EMBL" id="GFQ70863.1"/>
    </source>
</evidence>
<protein>
    <submittedName>
        <fullName evidence="3">RNA-directed DNA polymerase from mobile element jockey</fullName>
    </submittedName>
</protein>
<dbReference type="OrthoDB" id="8123891at2759"/>
<feature type="domain" description="Pre-C2HC" evidence="2">
    <location>
        <begin position="287"/>
        <end position="355"/>
    </location>
</feature>
<keyword evidence="3" id="KW-0808">Transferase</keyword>
<keyword evidence="3" id="KW-0695">RNA-directed DNA polymerase</keyword>
<evidence type="ECO:0000259" key="2">
    <source>
        <dbReference type="SMART" id="SM00596"/>
    </source>
</evidence>
<accession>A0A8X6KG39</accession>
<feature type="region of interest" description="Disordered" evidence="1">
    <location>
        <begin position="1"/>
        <end position="42"/>
    </location>
</feature>
<dbReference type="InterPro" id="IPR006579">
    <property type="entry name" value="Pre_C2HC_dom"/>
</dbReference>
<dbReference type="EMBL" id="BMAO01011023">
    <property type="protein sequence ID" value="GFQ70863.1"/>
    <property type="molecule type" value="Genomic_DNA"/>
</dbReference>
<feature type="region of interest" description="Disordered" evidence="1">
    <location>
        <begin position="138"/>
        <end position="161"/>
    </location>
</feature>
<comment type="caution">
    <text evidence="3">The sequence shown here is derived from an EMBL/GenBank/DDBJ whole genome shotgun (WGS) entry which is preliminary data.</text>
</comment>
<dbReference type="PANTHER" id="PTHR33273:SF2">
    <property type="entry name" value="ENDONUCLEASE_EXONUCLEASE_PHOSPHATASE DOMAIN-CONTAINING PROTEIN"/>
    <property type="match status" value="1"/>
</dbReference>
<feature type="region of interest" description="Disordered" evidence="1">
    <location>
        <begin position="180"/>
        <end position="207"/>
    </location>
</feature>
<reference evidence="3" key="1">
    <citation type="submission" date="2020-07" db="EMBL/GenBank/DDBJ databases">
        <title>Multicomponent nature underlies the extraordinary mechanical properties of spider dragline silk.</title>
        <authorList>
            <person name="Kono N."/>
            <person name="Nakamura H."/>
            <person name="Mori M."/>
            <person name="Yoshida Y."/>
            <person name="Ohtoshi R."/>
            <person name="Malay A.D."/>
            <person name="Moran D.A.P."/>
            <person name="Tomita M."/>
            <person name="Numata K."/>
            <person name="Arakawa K."/>
        </authorList>
    </citation>
    <scope>NUCLEOTIDE SEQUENCE</scope>
</reference>
<gene>
    <name evidence="3" type="primary">pol_1856</name>
    <name evidence="3" type="ORF">TNCT_444891</name>
</gene>
<organism evidence="3 4">
    <name type="scientific">Trichonephila clavata</name>
    <name type="common">Joro spider</name>
    <name type="synonym">Nephila clavata</name>
    <dbReference type="NCBI Taxonomy" id="2740835"/>
    <lineage>
        <taxon>Eukaryota</taxon>
        <taxon>Metazoa</taxon>
        <taxon>Ecdysozoa</taxon>
        <taxon>Arthropoda</taxon>
        <taxon>Chelicerata</taxon>
        <taxon>Arachnida</taxon>
        <taxon>Araneae</taxon>
        <taxon>Araneomorphae</taxon>
        <taxon>Entelegynae</taxon>
        <taxon>Araneoidea</taxon>
        <taxon>Nephilidae</taxon>
        <taxon>Trichonephila</taxon>
    </lineage>
</organism>
<name>A0A8X6KG39_TRICU</name>
<dbReference type="SMART" id="SM00596">
    <property type="entry name" value="PRE_C2HC"/>
    <property type="match status" value="1"/>
</dbReference>